<keyword evidence="12" id="KW-1185">Reference proteome</keyword>
<keyword evidence="6" id="KW-0325">Glycoprotein</keyword>
<dbReference type="PANTHER" id="PTHR10680:SF14">
    <property type="entry name" value="PEPTIDYL-GLYCINE ALPHA-AMIDATING MONOOXYGENASE"/>
    <property type="match status" value="1"/>
</dbReference>
<evidence type="ECO:0000256" key="6">
    <source>
        <dbReference type="ARBA" id="ARBA00023180"/>
    </source>
</evidence>
<feature type="chain" id="PRO_5037653458" evidence="9">
    <location>
        <begin position="21"/>
        <end position="484"/>
    </location>
</feature>
<gene>
    <name evidence="11" type="ORF">KCG34_16835</name>
</gene>
<dbReference type="GO" id="GO:0005576">
    <property type="term" value="C:extracellular region"/>
    <property type="evidence" value="ECO:0007669"/>
    <property type="project" value="TreeGrafter"/>
</dbReference>
<dbReference type="EMBL" id="CP073078">
    <property type="protein sequence ID" value="QUD86733.1"/>
    <property type="molecule type" value="Genomic_DNA"/>
</dbReference>
<dbReference type="SUPFAM" id="SSF63829">
    <property type="entry name" value="Calcium-dependent phosphotriesterase"/>
    <property type="match status" value="1"/>
</dbReference>
<evidence type="ECO:0000313" key="11">
    <source>
        <dbReference type="EMBL" id="QUD86733.1"/>
    </source>
</evidence>
<dbReference type="PANTHER" id="PTHR10680">
    <property type="entry name" value="PEPTIDYL-GLYCINE ALPHA-AMIDATING MONOOXYGENASE"/>
    <property type="match status" value="1"/>
</dbReference>
<dbReference type="PROSITE" id="PS51125">
    <property type="entry name" value="NHL"/>
    <property type="match status" value="1"/>
</dbReference>
<keyword evidence="2 7" id="KW-0479">Metal-binding</keyword>
<evidence type="ECO:0000259" key="10">
    <source>
        <dbReference type="PROSITE" id="PS51007"/>
    </source>
</evidence>
<dbReference type="InterPro" id="IPR009056">
    <property type="entry name" value="Cyt_c-like_dom"/>
</dbReference>
<feature type="repeat" description="NHL" evidence="8">
    <location>
        <begin position="336"/>
        <end position="379"/>
    </location>
</feature>
<evidence type="ECO:0000256" key="7">
    <source>
        <dbReference type="PROSITE-ProRule" id="PRU00433"/>
    </source>
</evidence>
<proteinExistence type="predicted"/>
<keyword evidence="3 9" id="KW-0732">Signal</keyword>
<dbReference type="PROSITE" id="PS51007">
    <property type="entry name" value="CYTC"/>
    <property type="match status" value="1"/>
</dbReference>
<keyword evidence="5 7" id="KW-0408">Iron</keyword>
<dbReference type="Pfam" id="PF13442">
    <property type="entry name" value="Cytochrome_CBB3"/>
    <property type="match status" value="1"/>
</dbReference>
<evidence type="ECO:0000256" key="9">
    <source>
        <dbReference type="SAM" id="SignalP"/>
    </source>
</evidence>
<evidence type="ECO:0000256" key="5">
    <source>
        <dbReference type="ARBA" id="ARBA00023004"/>
    </source>
</evidence>
<evidence type="ECO:0000256" key="1">
    <source>
        <dbReference type="ARBA" id="ARBA00022617"/>
    </source>
</evidence>
<protein>
    <submittedName>
        <fullName evidence="11">C-type cytochrome</fullName>
    </submittedName>
</protein>
<evidence type="ECO:0000256" key="8">
    <source>
        <dbReference type="PROSITE-ProRule" id="PRU00504"/>
    </source>
</evidence>
<dbReference type="Gene3D" id="2.120.10.30">
    <property type="entry name" value="TolB, C-terminal domain"/>
    <property type="match status" value="1"/>
</dbReference>
<keyword evidence="4" id="KW-0677">Repeat</keyword>
<evidence type="ECO:0000313" key="12">
    <source>
        <dbReference type="Proteomes" id="UP000676409"/>
    </source>
</evidence>
<keyword evidence="1 7" id="KW-0349">Heme</keyword>
<dbReference type="RefSeq" id="WP_211936786.1">
    <property type="nucleotide sequence ID" value="NZ_CP073078.1"/>
</dbReference>
<dbReference type="Proteomes" id="UP000676409">
    <property type="component" value="Chromosome"/>
</dbReference>
<feature type="signal peptide" evidence="9">
    <location>
        <begin position="1"/>
        <end position="20"/>
    </location>
</feature>
<dbReference type="InterPro" id="IPR011042">
    <property type="entry name" value="6-blade_b-propeller_TolB-like"/>
</dbReference>
<evidence type="ECO:0000256" key="2">
    <source>
        <dbReference type="ARBA" id="ARBA00022723"/>
    </source>
</evidence>
<reference evidence="11" key="1">
    <citation type="submission" date="2021-04" db="EMBL/GenBank/DDBJ databases">
        <title>The complete genome sequence of Caulobacter sp. S6.</title>
        <authorList>
            <person name="Tang Y."/>
            <person name="Ouyang W."/>
            <person name="Liu Q."/>
            <person name="Huang B."/>
            <person name="Guo Z."/>
            <person name="Lei P."/>
        </authorList>
    </citation>
    <scope>NUCLEOTIDE SEQUENCE</scope>
    <source>
        <strain evidence="11">S6</strain>
    </source>
</reference>
<dbReference type="KEGG" id="caul:KCG34_16835"/>
<evidence type="ECO:0000256" key="3">
    <source>
        <dbReference type="ARBA" id="ARBA00022729"/>
    </source>
</evidence>
<dbReference type="GO" id="GO:0009055">
    <property type="term" value="F:electron transfer activity"/>
    <property type="evidence" value="ECO:0007669"/>
    <property type="project" value="InterPro"/>
</dbReference>
<feature type="domain" description="Cytochrome c" evidence="10">
    <location>
        <begin position="43"/>
        <end position="122"/>
    </location>
</feature>
<accession>A0A975ITF4</accession>
<sequence length="484" mass="51068">MKRLAKAVALGGAAAAGVLALVVRAPLAEDGSKTTWDGIYTEAQAQRGQAAYTASCMKCHGPQLTGTGEAKPLAGPEFLSSWSGLTMGDLFDRVRTTMPLDAPKSLDAQSYADILAYVLKFNGFPAGQGELDRRAEVLAGVRIEAFKPQARAAPASPVSAAAADTPAGANDAPNPYVTETGFLQLPPGRAMGSTSAVAVDSQGHIWVADRCGANDCAGSTLDPIMEFASDGRFIRAFGGGMLLFPHGLFIDAQDHIWITDGHAAPGKGADVLEFGQDGKLIRTLGKPGVSVAGPDSFAQPNAVLVAPDGTIFVADGHDVERHVARIVKFSPDGRFLTQWGEPGAAAGQMDVPHTLAMDSKGRLFVGDRWNNRVDIYDQNGKLLDAWSQFSRPSGVYIDRNDVLYVSDSESRTPEGYGHHPGWKRGVRVGSAVTGKVTAFIPDTYATPDKTATSGAEGIWVDPHGVIYGGQVGQRAVVRYRLAAH</sequence>
<dbReference type="SUPFAM" id="SSF46626">
    <property type="entry name" value="Cytochrome c"/>
    <property type="match status" value="1"/>
</dbReference>
<dbReference type="InterPro" id="IPR001258">
    <property type="entry name" value="NHL_repeat"/>
</dbReference>
<dbReference type="AlphaFoldDB" id="A0A975ITF4"/>
<dbReference type="Gene3D" id="1.10.760.10">
    <property type="entry name" value="Cytochrome c-like domain"/>
    <property type="match status" value="1"/>
</dbReference>
<organism evidence="11 12">
    <name type="scientific">Phenylobacterium montanum</name>
    <dbReference type="NCBI Taxonomy" id="2823693"/>
    <lineage>
        <taxon>Bacteria</taxon>
        <taxon>Pseudomonadati</taxon>
        <taxon>Pseudomonadota</taxon>
        <taxon>Alphaproteobacteria</taxon>
        <taxon>Caulobacterales</taxon>
        <taxon>Caulobacteraceae</taxon>
        <taxon>Phenylobacterium</taxon>
    </lineage>
</organism>
<dbReference type="InterPro" id="IPR036909">
    <property type="entry name" value="Cyt_c-like_dom_sf"/>
</dbReference>
<dbReference type="GO" id="GO:0046872">
    <property type="term" value="F:metal ion binding"/>
    <property type="evidence" value="ECO:0007669"/>
    <property type="project" value="UniProtKB-KW"/>
</dbReference>
<name>A0A975ITF4_9CAUL</name>
<dbReference type="CDD" id="cd14958">
    <property type="entry name" value="NHL_PAL_like"/>
    <property type="match status" value="1"/>
</dbReference>
<evidence type="ECO:0000256" key="4">
    <source>
        <dbReference type="ARBA" id="ARBA00022737"/>
    </source>
</evidence>
<dbReference type="GO" id="GO:0020037">
    <property type="term" value="F:heme binding"/>
    <property type="evidence" value="ECO:0007669"/>
    <property type="project" value="InterPro"/>
</dbReference>